<dbReference type="Pfam" id="PF00512">
    <property type="entry name" value="HisKA"/>
    <property type="match status" value="1"/>
</dbReference>
<dbReference type="EC" id="2.7.13.3" evidence="3"/>
<organism evidence="15 16">
    <name type="scientific">Sinosporangium album</name>
    <dbReference type="NCBI Taxonomy" id="504805"/>
    <lineage>
        <taxon>Bacteria</taxon>
        <taxon>Bacillati</taxon>
        <taxon>Actinomycetota</taxon>
        <taxon>Actinomycetes</taxon>
        <taxon>Streptosporangiales</taxon>
        <taxon>Streptosporangiaceae</taxon>
        <taxon>Sinosporangium</taxon>
    </lineage>
</organism>
<evidence type="ECO:0000256" key="4">
    <source>
        <dbReference type="ARBA" id="ARBA00022553"/>
    </source>
</evidence>
<reference evidence="15 16" key="1">
    <citation type="submission" date="2016-10" db="EMBL/GenBank/DDBJ databases">
        <authorList>
            <person name="de Groot N.N."/>
        </authorList>
    </citation>
    <scope>NUCLEOTIDE SEQUENCE [LARGE SCALE GENOMIC DNA]</scope>
    <source>
        <strain evidence="15 16">CPCC 201354</strain>
    </source>
</reference>
<dbReference type="Proteomes" id="UP000198923">
    <property type="component" value="Unassembled WGS sequence"/>
</dbReference>
<dbReference type="SMART" id="SM00387">
    <property type="entry name" value="HATPase_c"/>
    <property type="match status" value="1"/>
</dbReference>
<feature type="region of interest" description="Disordered" evidence="11">
    <location>
        <begin position="489"/>
        <end position="509"/>
    </location>
</feature>
<protein>
    <recommendedName>
        <fullName evidence="3">histidine kinase</fullName>
        <ecNumber evidence="3">2.7.13.3</ecNumber>
    </recommendedName>
</protein>
<evidence type="ECO:0000259" key="14">
    <source>
        <dbReference type="PROSITE" id="PS50885"/>
    </source>
</evidence>
<dbReference type="CDD" id="cd06225">
    <property type="entry name" value="HAMP"/>
    <property type="match status" value="1"/>
</dbReference>
<name>A0A1G7Z258_9ACTN</name>
<keyword evidence="6 12" id="KW-0812">Transmembrane</keyword>
<dbReference type="PROSITE" id="PS50885">
    <property type="entry name" value="HAMP"/>
    <property type="match status" value="1"/>
</dbReference>
<dbReference type="CDD" id="cd00082">
    <property type="entry name" value="HisKA"/>
    <property type="match status" value="1"/>
</dbReference>
<keyword evidence="16" id="KW-1185">Reference proteome</keyword>
<sequence>MIRRLLLSHLSIALLFLVLLEFPLGYLYIQQERERAITEVEHQAEALAVFADEAIRISRMDQLAELVSSNSRRINAGVVIVDPAGRVIVSSRTLADAEKNELPQQPDIKAILNDRQSLGRSHGEIDGVPHVNITVPLGSAVTVHGAVRLTVREDSLGVDVSRVWMSLSAIDLVLLAGVFALVVVLVRWVRKPVRELEKATKRLADGQGFKPASVLTGPPELRQLAVTFNGMASRLQQLIASQRAFAAEASHQLKTPLAALRLRLETLEPYIALRARHNLEAALAETDRLARMVDGLLAMAAFEESSLVREPVDLDALVYDRAQTWAPVVARSGVNLTVSGTRIGEVWAVPGAIEQIIDNLLANALRVSPKGSTITLERRWQFPGKSRRYEGAAELHVIDQGPGMSEEHRQRAFERFWRAPGSGKDGTGLGLAIVQQLTRAGGGEVFLLPAVGTGLDVVIALLPVHDETPRQSGEKWGLFRRLFASRGRHSATGRKATSCGGPGDTPAPG</sequence>
<dbReference type="Pfam" id="PF00672">
    <property type="entry name" value="HAMP"/>
    <property type="match status" value="1"/>
</dbReference>
<dbReference type="STRING" id="504805.SAMN05421505_110155"/>
<dbReference type="Pfam" id="PF02518">
    <property type="entry name" value="HATPase_c"/>
    <property type="match status" value="1"/>
</dbReference>
<dbReference type="AlphaFoldDB" id="A0A1G7Z258"/>
<feature type="transmembrane region" description="Helical" evidence="12">
    <location>
        <begin position="163"/>
        <end position="186"/>
    </location>
</feature>
<dbReference type="InterPro" id="IPR036097">
    <property type="entry name" value="HisK_dim/P_sf"/>
</dbReference>
<dbReference type="PRINTS" id="PR00344">
    <property type="entry name" value="BCTRLSENSOR"/>
</dbReference>
<evidence type="ECO:0000256" key="2">
    <source>
        <dbReference type="ARBA" id="ARBA00004236"/>
    </source>
</evidence>
<dbReference type="SUPFAM" id="SSF47384">
    <property type="entry name" value="Homodimeric domain of signal transducing histidine kinase"/>
    <property type="match status" value="1"/>
</dbReference>
<dbReference type="Gene3D" id="1.10.287.130">
    <property type="match status" value="1"/>
</dbReference>
<dbReference type="InterPro" id="IPR003661">
    <property type="entry name" value="HisK_dim/P_dom"/>
</dbReference>
<dbReference type="OrthoDB" id="9786919at2"/>
<evidence type="ECO:0000256" key="7">
    <source>
        <dbReference type="ARBA" id="ARBA00022777"/>
    </source>
</evidence>
<dbReference type="GO" id="GO:0000155">
    <property type="term" value="F:phosphorelay sensor kinase activity"/>
    <property type="evidence" value="ECO:0007669"/>
    <property type="project" value="InterPro"/>
</dbReference>
<evidence type="ECO:0000256" key="1">
    <source>
        <dbReference type="ARBA" id="ARBA00000085"/>
    </source>
</evidence>
<keyword evidence="4" id="KW-0597">Phosphoprotein</keyword>
<keyword evidence="5" id="KW-0808">Transferase</keyword>
<keyword evidence="7 15" id="KW-0418">Kinase</keyword>
<evidence type="ECO:0000256" key="12">
    <source>
        <dbReference type="SAM" id="Phobius"/>
    </source>
</evidence>
<dbReference type="InterPro" id="IPR004358">
    <property type="entry name" value="Sig_transdc_His_kin-like_C"/>
</dbReference>
<evidence type="ECO:0000313" key="16">
    <source>
        <dbReference type="Proteomes" id="UP000198923"/>
    </source>
</evidence>
<dbReference type="InterPro" id="IPR005467">
    <property type="entry name" value="His_kinase_dom"/>
</dbReference>
<dbReference type="SMART" id="SM00388">
    <property type="entry name" value="HisKA"/>
    <property type="match status" value="1"/>
</dbReference>
<evidence type="ECO:0000256" key="6">
    <source>
        <dbReference type="ARBA" id="ARBA00022692"/>
    </source>
</evidence>
<feature type="domain" description="Histidine kinase" evidence="13">
    <location>
        <begin position="248"/>
        <end position="465"/>
    </location>
</feature>
<evidence type="ECO:0000256" key="9">
    <source>
        <dbReference type="ARBA" id="ARBA00023012"/>
    </source>
</evidence>
<dbReference type="InterPro" id="IPR003660">
    <property type="entry name" value="HAMP_dom"/>
</dbReference>
<evidence type="ECO:0000256" key="11">
    <source>
        <dbReference type="SAM" id="MobiDB-lite"/>
    </source>
</evidence>
<gene>
    <name evidence="15" type="ORF">SAMN05421505_110155</name>
</gene>
<evidence type="ECO:0000256" key="8">
    <source>
        <dbReference type="ARBA" id="ARBA00022989"/>
    </source>
</evidence>
<keyword evidence="9" id="KW-0902">Two-component regulatory system</keyword>
<keyword evidence="10 12" id="KW-0472">Membrane</keyword>
<dbReference type="GO" id="GO:0005886">
    <property type="term" value="C:plasma membrane"/>
    <property type="evidence" value="ECO:0007669"/>
    <property type="project" value="UniProtKB-SubCell"/>
</dbReference>
<dbReference type="EMBL" id="FNCN01000010">
    <property type="protein sequence ID" value="SDH02655.1"/>
    <property type="molecule type" value="Genomic_DNA"/>
</dbReference>
<keyword evidence="8 12" id="KW-1133">Transmembrane helix</keyword>
<evidence type="ECO:0000256" key="10">
    <source>
        <dbReference type="ARBA" id="ARBA00023136"/>
    </source>
</evidence>
<comment type="subcellular location">
    <subcellularLocation>
        <location evidence="2">Cell membrane</location>
    </subcellularLocation>
</comment>
<dbReference type="InterPro" id="IPR003594">
    <property type="entry name" value="HATPase_dom"/>
</dbReference>
<dbReference type="PROSITE" id="PS50109">
    <property type="entry name" value="HIS_KIN"/>
    <property type="match status" value="1"/>
</dbReference>
<dbReference type="RefSeq" id="WP_093170696.1">
    <property type="nucleotide sequence ID" value="NZ_FNCN01000010.1"/>
</dbReference>
<proteinExistence type="predicted"/>
<dbReference type="CDD" id="cd00075">
    <property type="entry name" value="HATPase"/>
    <property type="match status" value="1"/>
</dbReference>
<feature type="domain" description="HAMP" evidence="14">
    <location>
        <begin position="187"/>
        <end position="240"/>
    </location>
</feature>
<accession>A0A1G7Z258</accession>
<dbReference type="SUPFAM" id="SSF55874">
    <property type="entry name" value="ATPase domain of HSP90 chaperone/DNA topoisomerase II/histidine kinase"/>
    <property type="match status" value="1"/>
</dbReference>
<dbReference type="Gene3D" id="6.10.340.10">
    <property type="match status" value="1"/>
</dbReference>
<dbReference type="InterPro" id="IPR050428">
    <property type="entry name" value="TCS_sensor_his_kinase"/>
</dbReference>
<evidence type="ECO:0000313" key="15">
    <source>
        <dbReference type="EMBL" id="SDH02655.1"/>
    </source>
</evidence>
<dbReference type="SMART" id="SM00304">
    <property type="entry name" value="HAMP"/>
    <property type="match status" value="1"/>
</dbReference>
<evidence type="ECO:0000259" key="13">
    <source>
        <dbReference type="PROSITE" id="PS50109"/>
    </source>
</evidence>
<dbReference type="Gene3D" id="3.30.565.10">
    <property type="entry name" value="Histidine kinase-like ATPase, C-terminal domain"/>
    <property type="match status" value="1"/>
</dbReference>
<evidence type="ECO:0000256" key="5">
    <source>
        <dbReference type="ARBA" id="ARBA00022679"/>
    </source>
</evidence>
<evidence type="ECO:0000256" key="3">
    <source>
        <dbReference type="ARBA" id="ARBA00012438"/>
    </source>
</evidence>
<dbReference type="InterPro" id="IPR036890">
    <property type="entry name" value="HATPase_C_sf"/>
</dbReference>
<comment type="catalytic activity">
    <reaction evidence="1">
        <text>ATP + protein L-histidine = ADP + protein N-phospho-L-histidine.</text>
        <dbReference type="EC" id="2.7.13.3"/>
    </reaction>
</comment>
<dbReference type="SUPFAM" id="SSF158472">
    <property type="entry name" value="HAMP domain-like"/>
    <property type="match status" value="1"/>
</dbReference>
<dbReference type="PANTHER" id="PTHR45436">
    <property type="entry name" value="SENSOR HISTIDINE KINASE YKOH"/>
    <property type="match status" value="1"/>
</dbReference>
<dbReference type="PANTHER" id="PTHR45436:SF5">
    <property type="entry name" value="SENSOR HISTIDINE KINASE TRCS"/>
    <property type="match status" value="1"/>
</dbReference>